<name>A0A9Q2S2T6_9RHOB</name>
<gene>
    <name evidence="1" type="ORF">JQX14_23670</name>
</gene>
<evidence type="ECO:0000313" key="1">
    <source>
        <dbReference type="EMBL" id="MBM2357552.1"/>
    </source>
</evidence>
<protein>
    <submittedName>
        <fullName evidence="1">Uncharacterized protein</fullName>
    </submittedName>
</protein>
<organism evidence="1 2">
    <name type="scientific">Pseudosulfitobacter pseudonitzschiae</name>
    <dbReference type="NCBI Taxonomy" id="1402135"/>
    <lineage>
        <taxon>Bacteria</taxon>
        <taxon>Pseudomonadati</taxon>
        <taxon>Pseudomonadota</taxon>
        <taxon>Alphaproteobacteria</taxon>
        <taxon>Rhodobacterales</taxon>
        <taxon>Roseobacteraceae</taxon>
        <taxon>Pseudosulfitobacter</taxon>
    </lineage>
</organism>
<reference evidence="1" key="1">
    <citation type="submission" date="2021-01" db="EMBL/GenBank/DDBJ databases">
        <title>Diatom-associated Roseobacters Show Island Model of Population Structure.</title>
        <authorList>
            <person name="Qu L."/>
            <person name="Feng X."/>
            <person name="Chen Y."/>
            <person name="Li L."/>
            <person name="Wang X."/>
            <person name="Hu Z."/>
            <person name="Wang H."/>
            <person name="Luo H."/>
        </authorList>
    </citation>
    <scope>NUCLEOTIDE SEQUENCE</scope>
    <source>
        <strain evidence="1">SM26-45</strain>
    </source>
</reference>
<dbReference type="EMBL" id="JAFBWN010000043">
    <property type="protein sequence ID" value="MBM2357552.1"/>
    <property type="molecule type" value="Genomic_DNA"/>
</dbReference>
<dbReference type="AlphaFoldDB" id="A0A9Q2S2T6"/>
<proteinExistence type="predicted"/>
<evidence type="ECO:0000313" key="2">
    <source>
        <dbReference type="Proteomes" id="UP000809337"/>
    </source>
</evidence>
<comment type="caution">
    <text evidence="1">The sequence shown here is derived from an EMBL/GenBank/DDBJ whole genome shotgun (WGS) entry which is preliminary data.</text>
</comment>
<accession>A0A9Q2S2T6</accession>
<dbReference type="RefSeq" id="WP_231036360.1">
    <property type="nucleotide sequence ID" value="NZ_JAJNGX010000043.1"/>
</dbReference>
<sequence>MKQRLGYIKALYEIPVSDLWSVHAVMGIYILRSSRRIYCGLGSNLANRIPNSLREQGFGEFANYFTEELLYFPKDFRQVDFMSVIEANTISALHTIIWGNGLPLRLTNKQHALLLPGAAWNSCLMLEYKLSIEIAQTVLYRMGVPRRLTELPAYMSDFPTDLGRHHAARWKDIIADEVCLRKKAECPLFVMHPA</sequence>
<dbReference type="Proteomes" id="UP000809337">
    <property type="component" value="Unassembled WGS sequence"/>
</dbReference>